<dbReference type="Gene3D" id="2.40.50.40">
    <property type="match status" value="1"/>
</dbReference>
<evidence type="ECO:0000256" key="5">
    <source>
        <dbReference type="ARBA" id="ARBA00022679"/>
    </source>
</evidence>
<keyword evidence="12" id="KW-1133">Transmembrane helix</keyword>
<dbReference type="SMART" id="SM00468">
    <property type="entry name" value="PreSET"/>
    <property type="match status" value="1"/>
</dbReference>
<protein>
    <submittedName>
        <fullName evidence="16">Uncharacterized protein</fullName>
    </submittedName>
</protein>
<evidence type="ECO:0000313" key="17">
    <source>
        <dbReference type="Proteomes" id="UP000308267"/>
    </source>
</evidence>
<dbReference type="InterPro" id="IPR046341">
    <property type="entry name" value="SET_dom_sf"/>
</dbReference>
<dbReference type="SMART" id="SM00317">
    <property type="entry name" value="SET"/>
    <property type="match status" value="1"/>
</dbReference>
<dbReference type="GO" id="GO:0000775">
    <property type="term" value="C:chromosome, centromeric region"/>
    <property type="evidence" value="ECO:0007669"/>
    <property type="project" value="UniProtKB-SubCell"/>
</dbReference>
<comment type="caution">
    <text evidence="16">The sequence shown here is derived from an EMBL/GenBank/DDBJ whole genome shotgun (WGS) entry which is preliminary data.</text>
</comment>
<evidence type="ECO:0000256" key="6">
    <source>
        <dbReference type="ARBA" id="ARBA00022691"/>
    </source>
</evidence>
<evidence type="ECO:0000256" key="3">
    <source>
        <dbReference type="ARBA" id="ARBA00022454"/>
    </source>
</evidence>
<dbReference type="Pfam" id="PF05033">
    <property type="entry name" value="Pre-SET"/>
    <property type="match status" value="1"/>
</dbReference>
<name>A0A4S2LGH3_OPIFE</name>
<sequence>MASQFSFSEASIYAPDCGRNLYEVSKKENIKISDDACWGLLEACLLKLPVKKVYDLLDQLYGSRDLCFPEGCEFVVESIRGRSVNKGIVYYFVKWEGWPPIFNTWEPESNLNGCKEAIRNFMDVCGAEVGMLPTETQTSKRAQITEVMDRLMEAVPCSTLSALDLLVKFTDLLQQSTDSPRPYKPPGLFRLETQISYDPTGTTLCAVPLKRSASESDFTSVSCKRIRLSQKDKQTLTSALQVFQQKLNSIYPDEAPITVENNVDTECPPVDFQPIPDYRPGPGVFLPTKSPVGCECTIPAPESCSNLPPSGTATSGPLEPCWENRRKGCCAARAGACVPYNRQKRLVAPTGHPVYECNSTCPCGPSCPFRVVQLGRKVPLCVFRTRDRGWGVKTKAPIATGTFVAEYLGEILTFEEAEQRGVIYDKQTMTYLFDLDFEGDAHYTVDASQMGNISHFFNHSCDPNLTVRCVFVECLNTKLPRIALFAARFIKKDEELTFDYNMTGAIQSEEGLNPEPGSTEPIESTDNLTNGTEKKSSPPSTVSVELTADTASEVSIFVGYAFHSVSFAGAPLTFFCSLVPSVQPFVYLSCFSYYGTFPLLIFLTRTRIFIFPSTCEILCQSLGPPRFFCHFPRVLLICYPKPDTVW</sequence>
<dbReference type="GO" id="GO:0008270">
    <property type="term" value="F:zinc ion binding"/>
    <property type="evidence" value="ECO:0007669"/>
    <property type="project" value="InterPro"/>
</dbReference>
<evidence type="ECO:0000259" key="14">
    <source>
        <dbReference type="PROSITE" id="PS50280"/>
    </source>
</evidence>
<keyword evidence="12" id="KW-0812">Transmembrane</keyword>
<reference evidence="16 17" key="1">
    <citation type="journal article" date="2019" name="BMC Genomics">
        <title>New insights from Opisthorchis felineus genome: update on genomics of the epidemiologically important liver flukes.</title>
        <authorList>
            <person name="Ershov N.I."/>
            <person name="Mordvinov V.A."/>
            <person name="Prokhortchouk E.B."/>
            <person name="Pakharukova M.Y."/>
            <person name="Gunbin K.V."/>
            <person name="Ustyantsev K."/>
            <person name="Genaev M.A."/>
            <person name="Blinov A.G."/>
            <person name="Mazur A."/>
            <person name="Boulygina E."/>
            <person name="Tsygankova S."/>
            <person name="Khrameeva E."/>
            <person name="Chekanov N."/>
            <person name="Fan G."/>
            <person name="Xiao A."/>
            <person name="Zhang H."/>
            <person name="Xu X."/>
            <person name="Yang H."/>
            <person name="Solovyev V."/>
            <person name="Lee S.M."/>
            <person name="Liu X."/>
            <person name="Afonnikov D.A."/>
            <person name="Skryabin K.G."/>
        </authorList>
    </citation>
    <scope>NUCLEOTIDE SEQUENCE [LARGE SCALE GENOMIC DNA]</scope>
    <source>
        <strain evidence="16">AK-0245</strain>
        <tissue evidence="16">Whole organism</tissue>
    </source>
</reference>
<accession>A0A4S2LGH3</accession>
<keyword evidence="5" id="KW-0808">Transferase</keyword>
<keyword evidence="3" id="KW-0158">Chromosome</keyword>
<evidence type="ECO:0000256" key="1">
    <source>
        <dbReference type="ARBA" id="ARBA00004123"/>
    </source>
</evidence>
<dbReference type="PROSITE" id="PS50013">
    <property type="entry name" value="CHROMO_2"/>
    <property type="match status" value="1"/>
</dbReference>
<dbReference type="SUPFAM" id="SSF82199">
    <property type="entry name" value="SET domain"/>
    <property type="match status" value="1"/>
</dbReference>
<dbReference type="OrthoDB" id="308383at2759"/>
<keyword evidence="10" id="KW-0137">Centromere</keyword>
<keyword evidence="9" id="KW-0539">Nucleus</keyword>
<evidence type="ECO:0000259" key="15">
    <source>
        <dbReference type="PROSITE" id="PS50867"/>
    </source>
</evidence>
<feature type="domain" description="SET" evidence="14">
    <location>
        <begin position="378"/>
        <end position="501"/>
    </location>
</feature>
<dbReference type="InterPro" id="IPR023779">
    <property type="entry name" value="Chromodomain_CS"/>
</dbReference>
<evidence type="ECO:0000256" key="8">
    <source>
        <dbReference type="ARBA" id="ARBA00022833"/>
    </source>
</evidence>
<dbReference type="SUPFAM" id="SSF54160">
    <property type="entry name" value="Chromo domain-like"/>
    <property type="match status" value="1"/>
</dbReference>
<dbReference type="Pfam" id="PF00856">
    <property type="entry name" value="SET"/>
    <property type="match status" value="1"/>
</dbReference>
<dbReference type="AlphaFoldDB" id="A0A4S2LGH3"/>
<comment type="subcellular location">
    <subcellularLocation>
        <location evidence="2">Chromosome</location>
        <location evidence="2">Centromere</location>
    </subcellularLocation>
    <subcellularLocation>
        <location evidence="1">Nucleus</location>
    </subcellularLocation>
</comment>
<dbReference type="CDD" id="cd10542">
    <property type="entry name" value="SET_SUV39H"/>
    <property type="match status" value="1"/>
</dbReference>
<evidence type="ECO:0000256" key="10">
    <source>
        <dbReference type="ARBA" id="ARBA00023328"/>
    </source>
</evidence>
<dbReference type="PROSITE" id="PS50280">
    <property type="entry name" value="SET"/>
    <property type="match status" value="1"/>
</dbReference>
<evidence type="ECO:0000259" key="13">
    <source>
        <dbReference type="PROSITE" id="PS50013"/>
    </source>
</evidence>
<evidence type="ECO:0000256" key="9">
    <source>
        <dbReference type="ARBA" id="ARBA00023242"/>
    </source>
</evidence>
<dbReference type="InterPro" id="IPR050973">
    <property type="entry name" value="H3K9_Histone-Lys_N-MTase"/>
</dbReference>
<dbReference type="PANTHER" id="PTHR46223">
    <property type="entry name" value="HISTONE-LYSINE N-METHYLTRANSFERASE SUV39H"/>
    <property type="match status" value="1"/>
</dbReference>
<dbReference type="STRING" id="147828.A0A4S2LGH3"/>
<feature type="region of interest" description="Disordered" evidence="11">
    <location>
        <begin position="508"/>
        <end position="541"/>
    </location>
</feature>
<evidence type="ECO:0000256" key="7">
    <source>
        <dbReference type="ARBA" id="ARBA00022723"/>
    </source>
</evidence>
<dbReference type="EMBL" id="SJOL01007456">
    <property type="protein sequence ID" value="TGZ62573.1"/>
    <property type="molecule type" value="Genomic_DNA"/>
</dbReference>
<keyword evidence="12" id="KW-0472">Membrane</keyword>
<keyword evidence="17" id="KW-1185">Reference proteome</keyword>
<dbReference type="GO" id="GO:0046974">
    <property type="term" value="F:histone H3K9 methyltransferase activity"/>
    <property type="evidence" value="ECO:0007669"/>
    <property type="project" value="TreeGrafter"/>
</dbReference>
<keyword evidence="4" id="KW-0489">Methyltransferase</keyword>
<dbReference type="InterPro" id="IPR007728">
    <property type="entry name" value="Pre-SET_dom"/>
</dbReference>
<dbReference type="CDD" id="cd00024">
    <property type="entry name" value="CD_CSD"/>
    <property type="match status" value="1"/>
</dbReference>
<keyword evidence="7" id="KW-0479">Metal-binding</keyword>
<proteinExistence type="predicted"/>
<evidence type="ECO:0000313" key="16">
    <source>
        <dbReference type="EMBL" id="TGZ62573.1"/>
    </source>
</evidence>
<dbReference type="InterPro" id="IPR000953">
    <property type="entry name" value="Chromo/chromo_shadow_dom"/>
</dbReference>
<organism evidence="16 17">
    <name type="scientific">Opisthorchis felineus</name>
    <dbReference type="NCBI Taxonomy" id="147828"/>
    <lineage>
        <taxon>Eukaryota</taxon>
        <taxon>Metazoa</taxon>
        <taxon>Spiralia</taxon>
        <taxon>Lophotrochozoa</taxon>
        <taxon>Platyhelminthes</taxon>
        <taxon>Trematoda</taxon>
        <taxon>Digenea</taxon>
        <taxon>Opisthorchiida</taxon>
        <taxon>Opisthorchiata</taxon>
        <taxon>Opisthorchiidae</taxon>
        <taxon>Opisthorchis</taxon>
    </lineage>
</organism>
<dbReference type="GO" id="GO:0032259">
    <property type="term" value="P:methylation"/>
    <property type="evidence" value="ECO:0007669"/>
    <property type="project" value="UniProtKB-KW"/>
</dbReference>
<dbReference type="Gene3D" id="2.170.270.10">
    <property type="entry name" value="SET domain"/>
    <property type="match status" value="1"/>
</dbReference>
<feature type="compositionally biased region" description="Polar residues" evidence="11">
    <location>
        <begin position="521"/>
        <end position="541"/>
    </location>
</feature>
<dbReference type="InterPro" id="IPR001214">
    <property type="entry name" value="SET_dom"/>
</dbReference>
<keyword evidence="8" id="KW-0862">Zinc</keyword>
<dbReference type="InterPro" id="IPR023780">
    <property type="entry name" value="Chromo_domain"/>
</dbReference>
<gene>
    <name evidence="16" type="ORF">CRM22_007362</name>
</gene>
<keyword evidence="6" id="KW-0949">S-adenosyl-L-methionine</keyword>
<dbReference type="InterPro" id="IPR016197">
    <property type="entry name" value="Chromo-like_dom_sf"/>
</dbReference>
<dbReference type="PROSITE" id="PS50867">
    <property type="entry name" value="PRE_SET"/>
    <property type="match status" value="1"/>
</dbReference>
<feature type="transmembrane region" description="Helical" evidence="12">
    <location>
        <begin position="585"/>
        <end position="603"/>
    </location>
</feature>
<dbReference type="PANTHER" id="PTHR46223:SF4">
    <property type="entry name" value="HISTONE-LYSINE N-METHYLTRANSFERASE-RELATED"/>
    <property type="match status" value="1"/>
</dbReference>
<evidence type="ECO:0000256" key="4">
    <source>
        <dbReference type="ARBA" id="ARBA00022603"/>
    </source>
</evidence>
<dbReference type="Proteomes" id="UP000308267">
    <property type="component" value="Unassembled WGS sequence"/>
</dbReference>
<evidence type="ECO:0000256" key="12">
    <source>
        <dbReference type="SAM" id="Phobius"/>
    </source>
</evidence>
<evidence type="ECO:0000256" key="11">
    <source>
        <dbReference type="SAM" id="MobiDB-lite"/>
    </source>
</evidence>
<evidence type="ECO:0000256" key="2">
    <source>
        <dbReference type="ARBA" id="ARBA00004584"/>
    </source>
</evidence>
<feature type="domain" description="Chromo" evidence="13">
    <location>
        <begin position="74"/>
        <end position="121"/>
    </location>
</feature>
<dbReference type="SMART" id="SM00298">
    <property type="entry name" value="CHROMO"/>
    <property type="match status" value="1"/>
</dbReference>
<feature type="domain" description="Pre-SET" evidence="15">
    <location>
        <begin position="292"/>
        <end position="375"/>
    </location>
</feature>
<dbReference type="GO" id="GO:0005634">
    <property type="term" value="C:nucleus"/>
    <property type="evidence" value="ECO:0007669"/>
    <property type="project" value="UniProtKB-SubCell"/>
</dbReference>
<dbReference type="Pfam" id="PF00385">
    <property type="entry name" value="Chromo"/>
    <property type="match status" value="1"/>
</dbReference>
<dbReference type="PROSITE" id="PS00598">
    <property type="entry name" value="CHROMO_1"/>
    <property type="match status" value="1"/>
</dbReference>